<feature type="transmembrane region" description="Helical" evidence="6">
    <location>
        <begin position="612"/>
        <end position="631"/>
    </location>
</feature>
<evidence type="ECO:0000256" key="5">
    <source>
        <dbReference type="ARBA" id="ARBA00023136"/>
    </source>
</evidence>
<reference evidence="8" key="2">
    <citation type="journal article" date="2023" name="Microbiol Resour">
        <title>Decontamination and Annotation of the Draft Genome Sequence of the Oomycete Lagenidium giganteum ARSEF 373.</title>
        <authorList>
            <person name="Morgan W.R."/>
            <person name="Tartar A."/>
        </authorList>
    </citation>
    <scope>NUCLEOTIDE SEQUENCE</scope>
    <source>
        <strain evidence="8">ARSEF 373</strain>
    </source>
</reference>
<dbReference type="SFLD" id="SFLDS00052">
    <property type="entry name" value="Ferric_Reductase_Domain"/>
    <property type="match status" value="2"/>
</dbReference>
<dbReference type="InterPro" id="IPR013112">
    <property type="entry name" value="FAD-bd_8"/>
</dbReference>
<evidence type="ECO:0000256" key="6">
    <source>
        <dbReference type="SAM" id="Phobius"/>
    </source>
</evidence>
<feature type="transmembrane region" description="Helical" evidence="6">
    <location>
        <begin position="226"/>
        <end position="254"/>
    </location>
</feature>
<feature type="transmembrane region" description="Helical" evidence="6">
    <location>
        <begin position="78"/>
        <end position="97"/>
    </location>
</feature>
<reference evidence="8" key="1">
    <citation type="submission" date="2022-11" db="EMBL/GenBank/DDBJ databases">
        <authorList>
            <person name="Morgan W.R."/>
            <person name="Tartar A."/>
        </authorList>
    </citation>
    <scope>NUCLEOTIDE SEQUENCE</scope>
    <source>
        <strain evidence="8">ARSEF 373</strain>
    </source>
</reference>
<dbReference type="PANTHER" id="PTHR11972">
    <property type="entry name" value="NADPH OXIDASE"/>
    <property type="match status" value="1"/>
</dbReference>
<evidence type="ECO:0000313" key="8">
    <source>
        <dbReference type="EMBL" id="DBA04277.1"/>
    </source>
</evidence>
<dbReference type="InterPro" id="IPR013121">
    <property type="entry name" value="Fe_red_NAD-bd_6"/>
</dbReference>
<dbReference type="Gene3D" id="2.40.30.10">
    <property type="entry name" value="Translation factors"/>
    <property type="match status" value="2"/>
</dbReference>
<keyword evidence="4" id="KW-0560">Oxidoreductase</keyword>
<keyword evidence="5 6" id="KW-0472">Membrane</keyword>
<feature type="domain" description="FAD-binding FR-type" evidence="7">
    <location>
        <begin position="271"/>
        <end position="388"/>
    </location>
</feature>
<organism evidence="8 9">
    <name type="scientific">Lagenidium giganteum</name>
    <dbReference type="NCBI Taxonomy" id="4803"/>
    <lineage>
        <taxon>Eukaryota</taxon>
        <taxon>Sar</taxon>
        <taxon>Stramenopiles</taxon>
        <taxon>Oomycota</taxon>
        <taxon>Peronosporomycetes</taxon>
        <taxon>Pythiales</taxon>
        <taxon>Pythiaceae</taxon>
    </lineage>
</organism>
<dbReference type="InterPro" id="IPR050369">
    <property type="entry name" value="RBOH/FRE"/>
</dbReference>
<dbReference type="Proteomes" id="UP001146120">
    <property type="component" value="Unassembled WGS sequence"/>
</dbReference>
<dbReference type="CDD" id="cd06186">
    <property type="entry name" value="NOX_Duox_like_FAD_NADP"/>
    <property type="match status" value="2"/>
</dbReference>
<dbReference type="GO" id="GO:0005886">
    <property type="term" value="C:plasma membrane"/>
    <property type="evidence" value="ECO:0007669"/>
    <property type="project" value="TreeGrafter"/>
</dbReference>
<keyword evidence="3 6" id="KW-1133">Transmembrane helix</keyword>
<name>A0AAV2ZG51_9STRA</name>
<dbReference type="EMBL" id="DAKRPA010000010">
    <property type="protein sequence ID" value="DBA04277.1"/>
    <property type="molecule type" value="Genomic_DNA"/>
</dbReference>
<dbReference type="PANTHER" id="PTHR11972:SF55">
    <property type="entry name" value="FERRIC REDUCTASE"/>
    <property type="match status" value="1"/>
</dbReference>
<evidence type="ECO:0000256" key="4">
    <source>
        <dbReference type="ARBA" id="ARBA00023002"/>
    </source>
</evidence>
<feature type="transmembrane region" description="Helical" evidence="6">
    <location>
        <begin position="147"/>
        <end position="164"/>
    </location>
</feature>
<protein>
    <recommendedName>
        <fullName evidence="7">FAD-binding FR-type domain-containing protein</fullName>
    </recommendedName>
</protein>
<dbReference type="Pfam" id="PF08030">
    <property type="entry name" value="NAD_binding_6"/>
    <property type="match status" value="2"/>
</dbReference>
<dbReference type="Pfam" id="PF01794">
    <property type="entry name" value="Ferric_reduct"/>
    <property type="match status" value="2"/>
</dbReference>
<feature type="transmembrane region" description="Helical" evidence="6">
    <location>
        <begin position="643"/>
        <end position="666"/>
    </location>
</feature>
<keyword evidence="2 6" id="KW-0812">Transmembrane</keyword>
<dbReference type="SUPFAM" id="SSF63380">
    <property type="entry name" value="Riboflavin synthase domain-like"/>
    <property type="match status" value="2"/>
</dbReference>
<evidence type="ECO:0000256" key="3">
    <source>
        <dbReference type="ARBA" id="ARBA00022989"/>
    </source>
</evidence>
<evidence type="ECO:0000256" key="1">
    <source>
        <dbReference type="ARBA" id="ARBA00004141"/>
    </source>
</evidence>
<feature type="transmembrane region" description="Helical" evidence="6">
    <location>
        <begin position="678"/>
        <end position="695"/>
    </location>
</feature>
<keyword evidence="9" id="KW-1185">Reference proteome</keyword>
<feature type="domain" description="FAD-binding FR-type" evidence="7">
    <location>
        <begin position="796"/>
        <end position="912"/>
    </location>
</feature>
<dbReference type="InterPro" id="IPR013130">
    <property type="entry name" value="Fe3_Rdtase_TM_dom"/>
</dbReference>
<dbReference type="AlphaFoldDB" id="A0AAV2ZG51"/>
<dbReference type="GO" id="GO:0016491">
    <property type="term" value="F:oxidoreductase activity"/>
    <property type="evidence" value="ECO:0007669"/>
    <property type="project" value="UniProtKB-KW"/>
</dbReference>
<dbReference type="SFLD" id="SFLDG01168">
    <property type="entry name" value="Ferric_reductase_subgroup_(FRE"/>
    <property type="match status" value="2"/>
</dbReference>
<feature type="transmembrane region" description="Helical" evidence="6">
    <location>
        <begin position="585"/>
        <end position="605"/>
    </location>
</feature>
<dbReference type="InterPro" id="IPR017938">
    <property type="entry name" value="Riboflavin_synthase-like_b-brl"/>
</dbReference>
<gene>
    <name evidence="8" type="ORF">N0F65_009512</name>
</gene>
<feature type="transmembrane region" description="Helical" evidence="6">
    <location>
        <begin position="194"/>
        <end position="214"/>
    </location>
</feature>
<sequence length="1091" mass="121893">SMTSVVMDTGTPATPAVSNYVAASGTEASVQQQAAPHSSGDDGKSALRRLARQWFALRYRLSATVFAKPLPAPLKKTYGYIFTTVPIGVGFLVWSCINTAKKNVKGSGPPVEIMMLIVFVLGMRNNKLMHWLTGISFERALEHHRRFGTLAFVLTCLHGLAWLLRGTKSDRRILRSKPTNGTDEHEDHGMSQDLSGSILFYLVLALYLFSRGRIRHRFYQTFVRMHWILFILIAVFCVIHGAGLVLIGVVPWVLDVLFRTFYLVPKHAKGTFTHRGRGVAARTQVIAVKLPENVIRIEFPRVRTDTGESFAYEAGQYVFLCIPQIAWFEWHPFTISSAPHEAMVTIHIRVLGDWTKKLQSKLVGEPGTPIKSPFTVLIEGPYGSVSVDVFNPTVYSHVALISGGIGVTPMQSIANQLYHDVLFQGRQSLQTIMFVWSVRERGLVAAMLDKSTPDATTTYIPEGLQSQRGNSHRDVFKTEIYLTKTSQSEQSNALDQQLAGVLHFNKRPDVVKILTELAQQAQKVDKQRVAVLVCGPRAMTRDVVKASVQVSKMQGVAVDEVRVTSNGSPHGNSALSRLARRWFALRHRLSTSFFALPLPFFTAYLDLKVGDFVITIPIIIGSLVWSCLTVQQIDIRGSGIPAMWMMFITFLLAVRNNSVLLCLTGLSFERALFYHRTFGLVAFILVILHGLAWVLDGDWVVIYRDPLDETGVDLMSQDLSGTILFYLTLALFLFSLPPVRRRFFELFVRTHWILFILIAIFCAIHGADLVTVGLALFALDMLYRAFYVIPKNFKGLKGNERGVISRAQVSAIKLPGDVIRIQFPRVRADTGETFEYEAGQYVFLCIPRVAWLEWHPFTISSAPHEEMVTIHIRVLGDWTRKLQTTILGEVGSLITSPFVVLVDGPYGSVSIDVFNPSVYTHVALFAGGIGVTPMQSVANQLYHDLLFQGRHALKKIWFVWSIRERDMLRAMVEKTKPNATKTYLPEGLQQTRGNSHRDIFKTDIYLTKTPQADPSSPLDQQLAGVLKFNERPDIAATLVALGEEAKVSGAKRVAVLVCGPAAMIREVIIQSMVAAKKVGVAFDVHQETFDF</sequence>
<dbReference type="InterPro" id="IPR039261">
    <property type="entry name" value="FNR_nucleotide-bd"/>
</dbReference>
<dbReference type="Gene3D" id="3.40.50.80">
    <property type="entry name" value="Nucleotide-binding domain of ferredoxin-NADP reductase (FNR) module"/>
    <property type="match status" value="2"/>
</dbReference>
<dbReference type="InterPro" id="IPR017927">
    <property type="entry name" value="FAD-bd_FR_type"/>
</dbReference>
<dbReference type="PROSITE" id="PS51384">
    <property type="entry name" value="FAD_FR"/>
    <property type="match status" value="2"/>
</dbReference>
<comment type="caution">
    <text evidence="8">The sequence shown here is derived from an EMBL/GenBank/DDBJ whole genome shotgun (WGS) entry which is preliminary data.</text>
</comment>
<feature type="transmembrane region" description="Helical" evidence="6">
    <location>
        <begin position="715"/>
        <end position="734"/>
    </location>
</feature>
<proteinExistence type="predicted"/>
<feature type="transmembrane region" description="Helical" evidence="6">
    <location>
        <begin position="746"/>
        <end position="766"/>
    </location>
</feature>
<dbReference type="SUPFAM" id="SSF52343">
    <property type="entry name" value="Ferredoxin reductase-like, C-terminal NADP-linked domain"/>
    <property type="match status" value="2"/>
</dbReference>
<evidence type="ECO:0000256" key="2">
    <source>
        <dbReference type="ARBA" id="ARBA00022692"/>
    </source>
</evidence>
<dbReference type="Pfam" id="PF08022">
    <property type="entry name" value="FAD_binding_8"/>
    <property type="match status" value="2"/>
</dbReference>
<comment type="subcellular location">
    <subcellularLocation>
        <location evidence="1">Membrane</location>
        <topology evidence="1">Multi-pass membrane protein</topology>
    </subcellularLocation>
</comment>
<evidence type="ECO:0000313" key="9">
    <source>
        <dbReference type="Proteomes" id="UP001146120"/>
    </source>
</evidence>
<accession>A0AAV2ZG51</accession>
<feature type="non-terminal residue" evidence="8">
    <location>
        <position position="1"/>
    </location>
</feature>
<evidence type="ECO:0000259" key="7">
    <source>
        <dbReference type="PROSITE" id="PS51384"/>
    </source>
</evidence>